<evidence type="ECO:0000256" key="1">
    <source>
        <dbReference type="SAM" id="MobiDB-lite"/>
    </source>
</evidence>
<dbReference type="EMBL" id="JAQQWE010000004">
    <property type="protein sequence ID" value="KAK7957343.1"/>
    <property type="molecule type" value="Genomic_DNA"/>
</dbReference>
<evidence type="ECO:0000313" key="3">
    <source>
        <dbReference type="Proteomes" id="UP001391051"/>
    </source>
</evidence>
<dbReference type="RefSeq" id="XP_066702649.1">
    <property type="nucleotide sequence ID" value="XM_066842787.1"/>
</dbReference>
<keyword evidence="3" id="KW-1185">Reference proteome</keyword>
<feature type="region of interest" description="Disordered" evidence="1">
    <location>
        <begin position="1"/>
        <end position="26"/>
    </location>
</feature>
<dbReference type="GeneID" id="92075849"/>
<evidence type="ECO:0000313" key="2">
    <source>
        <dbReference type="EMBL" id="KAK7957343.1"/>
    </source>
</evidence>
<organism evidence="2 3">
    <name type="scientific">Apiospora aurea</name>
    <dbReference type="NCBI Taxonomy" id="335848"/>
    <lineage>
        <taxon>Eukaryota</taxon>
        <taxon>Fungi</taxon>
        <taxon>Dikarya</taxon>
        <taxon>Ascomycota</taxon>
        <taxon>Pezizomycotina</taxon>
        <taxon>Sordariomycetes</taxon>
        <taxon>Xylariomycetidae</taxon>
        <taxon>Amphisphaeriales</taxon>
        <taxon>Apiosporaceae</taxon>
        <taxon>Apiospora</taxon>
    </lineage>
</organism>
<reference evidence="2 3" key="1">
    <citation type="submission" date="2023-01" db="EMBL/GenBank/DDBJ databases">
        <title>Analysis of 21 Apiospora genomes using comparative genomics revels a genus with tremendous synthesis potential of carbohydrate active enzymes and secondary metabolites.</title>
        <authorList>
            <person name="Sorensen T."/>
        </authorList>
    </citation>
    <scope>NUCLEOTIDE SEQUENCE [LARGE SCALE GENOMIC DNA]</scope>
    <source>
        <strain evidence="2 3">CBS 24483</strain>
    </source>
</reference>
<sequence length="140" mass="16083">MSCTSAISAAHHPLTTRGPSAQAERQHAYARVPFDFHHKQKRGRNVGKRELTEKHYRRAFGTSCVFGGNRLVENVLDLVPERPYPKLPHHVCHYKRHWKGQSIWLQEETAYELEDVKGGYNTKTATYSVSKPPKHPGYFS</sequence>
<accession>A0ABR1QL46</accession>
<gene>
    <name evidence="2" type="ORF">PG986_006565</name>
</gene>
<proteinExistence type="predicted"/>
<name>A0ABR1QL46_9PEZI</name>
<protein>
    <submittedName>
        <fullName evidence="2">Uncharacterized protein</fullName>
    </submittedName>
</protein>
<dbReference type="Proteomes" id="UP001391051">
    <property type="component" value="Unassembled WGS sequence"/>
</dbReference>
<comment type="caution">
    <text evidence="2">The sequence shown here is derived from an EMBL/GenBank/DDBJ whole genome shotgun (WGS) entry which is preliminary data.</text>
</comment>